<evidence type="ECO:0000313" key="1">
    <source>
        <dbReference type="EMBL" id="NER15523.1"/>
    </source>
</evidence>
<dbReference type="GO" id="GO:0005524">
    <property type="term" value="F:ATP binding"/>
    <property type="evidence" value="ECO:0007669"/>
    <property type="project" value="InterPro"/>
</dbReference>
<protein>
    <recommendedName>
        <fullName evidence="3">D-alanine--D-alanine ligase</fullName>
    </recommendedName>
</protein>
<dbReference type="AlphaFoldDB" id="A0A6P0UXV5"/>
<accession>A0A6P0UXV5</accession>
<comment type="caution">
    <text evidence="1">The sequence shown here is derived from an EMBL/GenBank/DDBJ whole genome shotgun (WGS) entry which is preliminary data.</text>
</comment>
<dbReference type="Gene3D" id="3.30.1490.20">
    <property type="entry name" value="ATP-grasp fold, A domain"/>
    <property type="match status" value="1"/>
</dbReference>
<organism evidence="1 2">
    <name type="scientific">Leptobacterium flavescens</name>
    <dbReference type="NCBI Taxonomy" id="472055"/>
    <lineage>
        <taxon>Bacteria</taxon>
        <taxon>Pseudomonadati</taxon>
        <taxon>Bacteroidota</taxon>
        <taxon>Flavobacteriia</taxon>
        <taxon>Flavobacteriales</taxon>
        <taxon>Flavobacteriaceae</taxon>
        <taxon>Leptobacterium</taxon>
    </lineage>
</organism>
<proteinExistence type="predicted"/>
<sequence length="351" mass="41262">MKNVLHKIRQHPFYIKCSSWEYWPMQFLYLPVYIQHLWLSLKARHPFFFLVTNPAIDEGFILSDSKYRTLQLVPDPHRPKSFLVNKNSSGKEVLAQMEESGISFPIILKPDIGYRGLLVHKLDDVSELEDVITTITVDHIVQEYIDFPVEIGVFYYRLPNESRGIIPSITIKEFLKVKGDGKHTLEELVHQNPRAILQLEKLRRNFKDQWNTVLLNGEELILEHIGNHNRGTKFVNANDLYDEDLQQVFDELNGKMKGFYFGRFDIRTKSIEDLKAGQNFKILEVNGVGAEPTHVYDPNYKLIPAWKEMLHLWRVIFKIAIQNKKSGIEYPSLSEGKHRWDDYRDYKKVFQ</sequence>
<dbReference type="RefSeq" id="WP_163608819.1">
    <property type="nucleotide sequence ID" value="NZ_JAABOO010000005.1"/>
</dbReference>
<name>A0A6P0UXV5_9FLAO</name>
<dbReference type="SUPFAM" id="SSF56059">
    <property type="entry name" value="Glutathione synthetase ATP-binding domain-like"/>
    <property type="match status" value="1"/>
</dbReference>
<reference evidence="1 2" key="1">
    <citation type="submission" date="2020-01" db="EMBL/GenBank/DDBJ databases">
        <title>Leptobacterium flavescens.</title>
        <authorList>
            <person name="Wang G."/>
        </authorList>
    </citation>
    <scope>NUCLEOTIDE SEQUENCE [LARGE SCALE GENOMIC DNA]</scope>
    <source>
        <strain evidence="1 2">KCTC 22160</strain>
    </source>
</reference>
<dbReference type="Proteomes" id="UP000468581">
    <property type="component" value="Unassembled WGS sequence"/>
</dbReference>
<keyword evidence="2" id="KW-1185">Reference proteome</keyword>
<gene>
    <name evidence="1" type="ORF">GWK08_18860</name>
</gene>
<dbReference type="EMBL" id="JAABOO010000005">
    <property type="protein sequence ID" value="NER15523.1"/>
    <property type="molecule type" value="Genomic_DNA"/>
</dbReference>
<dbReference type="InterPro" id="IPR013815">
    <property type="entry name" value="ATP_grasp_subdomain_1"/>
</dbReference>
<evidence type="ECO:0000313" key="2">
    <source>
        <dbReference type="Proteomes" id="UP000468581"/>
    </source>
</evidence>
<evidence type="ECO:0008006" key="3">
    <source>
        <dbReference type="Google" id="ProtNLM"/>
    </source>
</evidence>